<evidence type="ECO:0000313" key="2">
    <source>
        <dbReference type="Proteomes" id="UP000034772"/>
    </source>
</evidence>
<gene>
    <name evidence="1" type="ORF">UY17_C0016G0008</name>
</gene>
<protein>
    <submittedName>
        <fullName evidence="1">Uncharacterized protein</fullName>
    </submittedName>
</protein>
<accession>A0A0G1WB16</accession>
<comment type="caution">
    <text evidence="1">The sequence shown here is derived from an EMBL/GenBank/DDBJ whole genome shotgun (WGS) entry which is preliminary data.</text>
</comment>
<name>A0A0G1WB16_9BACT</name>
<dbReference type="EMBL" id="LCOZ01000016">
    <property type="protein sequence ID" value="KKU87518.1"/>
    <property type="molecule type" value="Genomic_DNA"/>
</dbReference>
<reference evidence="1 2" key="1">
    <citation type="journal article" date="2015" name="Nature">
        <title>rRNA introns, odd ribosomes, and small enigmatic genomes across a large radiation of phyla.</title>
        <authorList>
            <person name="Brown C.T."/>
            <person name="Hug L.A."/>
            <person name="Thomas B.C."/>
            <person name="Sharon I."/>
            <person name="Castelle C.J."/>
            <person name="Singh A."/>
            <person name="Wilkins M.J."/>
            <person name="Williams K.H."/>
            <person name="Banfield J.F."/>
        </authorList>
    </citation>
    <scope>NUCLEOTIDE SEQUENCE [LARGE SCALE GENOMIC DNA]</scope>
</reference>
<dbReference type="Proteomes" id="UP000034772">
    <property type="component" value="Unassembled WGS sequence"/>
</dbReference>
<proteinExistence type="predicted"/>
<sequence length="70" mass="7668">MKKVEKKAGFTKEAGEADVSDISANRLAEIQKEVEQHGIDLNVDVKTGRAKPKITAILKKGTKLPKQKPL</sequence>
<dbReference type="AlphaFoldDB" id="A0A0G1WB16"/>
<organism evidence="1 2">
    <name type="scientific">Candidatus Beckwithbacteria bacterium GW2011_GWC2_47_9</name>
    <dbReference type="NCBI Taxonomy" id="1618373"/>
    <lineage>
        <taxon>Bacteria</taxon>
        <taxon>Candidatus Beckwithiibacteriota</taxon>
    </lineage>
</organism>
<evidence type="ECO:0000313" key="1">
    <source>
        <dbReference type="EMBL" id="KKU87518.1"/>
    </source>
</evidence>